<reference evidence="1 2" key="1">
    <citation type="submission" date="2019-05" db="EMBL/GenBank/DDBJ databases">
        <title>Another draft genome of Portunus trituberculatus and its Hox gene families provides insights of decapod evolution.</title>
        <authorList>
            <person name="Jeong J.-H."/>
            <person name="Song I."/>
            <person name="Kim S."/>
            <person name="Choi T."/>
            <person name="Kim D."/>
            <person name="Ryu S."/>
            <person name="Kim W."/>
        </authorList>
    </citation>
    <scope>NUCLEOTIDE SEQUENCE [LARGE SCALE GENOMIC DNA]</scope>
    <source>
        <tissue evidence="1">Muscle</tissue>
    </source>
</reference>
<dbReference type="AlphaFoldDB" id="A0A5B7HKP8"/>
<sequence length="134" mass="14397">MRKRVVAGQLEVHGFPSAATLCLGELGSKDNTALNNMMQAFSWTFLVFTSLHHLNEECGGDPYPPKKTFPAAAVAGCATPRYAAPPPLWVCCRQDSTTQGVLQDGGDSTLDVHCCYLPSPDVKYACVCSVGTMR</sequence>
<proteinExistence type="predicted"/>
<organism evidence="1 2">
    <name type="scientific">Portunus trituberculatus</name>
    <name type="common">Swimming crab</name>
    <name type="synonym">Neptunus trituberculatus</name>
    <dbReference type="NCBI Taxonomy" id="210409"/>
    <lineage>
        <taxon>Eukaryota</taxon>
        <taxon>Metazoa</taxon>
        <taxon>Ecdysozoa</taxon>
        <taxon>Arthropoda</taxon>
        <taxon>Crustacea</taxon>
        <taxon>Multicrustacea</taxon>
        <taxon>Malacostraca</taxon>
        <taxon>Eumalacostraca</taxon>
        <taxon>Eucarida</taxon>
        <taxon>Decapoda</taxon>
        <taxon>Pleocyemata</taxon>
        <taxon>Brachyura</taxon>
        <taxon>Eubrachyura</taxon>
        <taxon>Portunoidea</taxon>
        <taxon>Portunidae</taxon>
        <taxon>Portuninae</taxon>
        <taxon>Portunus</taxon>
    </lineage>
</organism>
<gene>
    <name evidence="1" type="ORF">E2C01_064766</name>
</gene>
<comment type="caution">
    <text evidence="1">The sequence shown here is derived from an EMBL/GenBank/DDBJ whole genome shotgun (WGS) entry which is preliminary data.</text>
</comment>
<evidence type="ECO:0000313" key="1">
    <source>
        <dbReference type="EMBL" id="MPC70516.1"/>
    </source>
</evidence>
<keyword evidence="2" id="KW-1185">Reference proteome</keyword>
<name>A0A5B7HKP8_PORTR</name>
<dbReference type="Proteomes" id="UP000324222">
    <property type="component" value="Unassembled WGS sequence"/>
</dbReference>
<accession>A0A5B7HKP8</accession>
<evidence type="ECO:0000313" key="2">
    <source>
        <dbReference type="Proteomes" id="UP000324222"/>
    </source>
</evidence>
<protein>
    <submittedName>
        <fullName evidence="1">Uncharacterized protein</fullName>
    </submittedName>
</protein>
<dbReference type="EMBL" id="VSRR010031252">
    <property type="protein sequence ID" value="MPC70516.1"/>
    <property type="molecule type" value="Genomic_DNA"/>
</dbReference>